<dbReference type="InterPro" id="IPR000160">
    <property type="entry name" value="GGDEF_dom"/>
</dbReference>
<keyword evidence="5" id="KW-1185">Reference proteome</keyword>
<evidence type="ECO:0000256" key="1">
    <source>
        <dbReference type="SAM" id="MobiDB-lite"/>
    </source>
</evidence>
<dbReference type="PANTHER" id="PTHR45138">
    <property type="entry name" value="REGULATORY COMPONENTS OF SENSORY TRANSDUCTION SYSTEM"/>
    <property type="match status" value="1"/>
</dbReference>
<dbReference type="GO" id="GO:0052621">
    <property type="term" value="F:diguanylate cyclase activity"/>
    <property type="evidence" value="ECO:0007669"/>
    <property type="project" value="TreeGrafter"/>
</dbReference>
<dbReference type="EMBL" id="JACHFN010000003">
    <property type="protein sequence ID" value="MBB5233763.1"/>
    <property type="molecule type" value="Genomic_DNA"/>
</dbReference>
<dbReference type="InterPro" id="IPR050469">
    <property type="entry name" value="Diguanylate_Cyclase"/>
</dbReference>
<dbReference type="SUPFAM" id="SSF55073">
    <property type="entry name" value="Nucleotide cyclase"/>
    <property type="match status" value="1"/>
</dbReference>
<feature type="domain" description="GGDEF" evidence="3">
    <location>
        <begin position="265"/>
        <end position="391"/>
    </location>
</feature>
<dbReference type="GO" id="GO:1902201">
    <property type="term" value="P:negative regulation of bacterial-type flagellum-dependent cell motility"/>
    <property type="evidence" value="ECO:0007669"/>
    <property type="project" value="TreeGrafter"/>
</dbReference>
<comment type="caution">
    <text evidence="4">The sequence shown here is derived from an EMBL/GenBank/DDBJ whole genome shotgun (WGS) entry which is preliminary data.</text>
</comment>
<evidence type="ECO:0000313" key="4">
    <source>
        <dbReference type="EMBL" id="MBB5233763.1"/>
    </source>
</evidence>
<feature type="transmembrane region" description="Helical" evidence="2">
    <location>
        <begin position="103"/>
        <end position="122"/>
    </location>
</feature>
<keyword evidence="2" id="KW-0812">Transmembrane</keyword>
<dbReference type="FunFam" id="3.30.70.270:FF:000001">
    <property type="entry name" value="Diguanylate cyclase domain protein"/>
    <property type="match status" value="1"/>
</dbReference>
<dbReference type="CDD" id="cd01949">
    <property type="entry name" value="GGDEF"/>
    <property type="match status" value="1"/>
</dbReference>
<dbReference type="Proteomes" id="UP000525389">
    <property type="component" value="Unassembled WGS sequence"/>
</dbReference>
<evidence type="ECO:0000256" key="2">
    <source>
        <dbReference type="SAM" id="Phobius"/>
    </source>
</evidence>
<name>A0A7W8LPG8_9DEIO</name>
<sequence>MHAEPGTADAHRRGRARGGAETGQPAAPPTGDFSIFTPGYVRSLDRAFRRIFPAMGVAELLRAALEWQAHPLDAWLNAAFGAVFLAGALGLRLHRSALTVIRGAFLLACAVALSFYVLSYALLPPGLAAAETGYVLAGHYMYLLYVLMLLCWLLFPPPWASRVALTLLLASLLLGLLASGLALSEGRATLTGVLNYGLHHALVGGSLYVLLGVFTAVYARQARLERDRARLSRDALTDPLTGLANRRAFDAALEREVQASHAPGRPLSLVTLDVDHFKAVNDTHGHDAGDRVLMELAALLRQQVRASDLPARWGGEEFAWLLPGAPAAAAVRTAERLRVAAGSHDFGCGRLTVSLGAATLRPGESGAELFARADGALYRAKQSGRNRVEVG</sequence>
<dbReference type="GO" id="GO:0005886">
    <property type="term" value="C:plasma membrane"/>
    <property type="evidence" value="ECO:0007669"/>
    <property type="project" value="TreeGrafter"/>
</dbReference>
<gene>
    <name evidence="4" type="ORF">HNQ09_001193</name>
</gene>
<proteinExistence type="predicted"/>
<feature type="region of interest" description="Disordered" evidence="1">
    <location>
        <begin position="1"/>
        <end position="32"/>
    </location>
</feature>
<reference evidence="4 5" key="1">
    <citation type="submission" date="2020-08" db="EMBL/GenBank/DDBJ databases">
        <title>Genomic Encyclopedia of Type Strains, Phase IV (KMG-IV): sequencing the most valuable type-strain genomes for metagenomic binning, comparative biology and taxonomic classification.</title>
        <authorList>
            <person name="Goeker M."/>
        </authorList>
    </citation>
    <scope>NUCLEOTIDE SEQUENCE [LARGE SCALE GENOMIC DNA]</scope>
    <source>
        <strain evidence="4 5">DSM 101791</strain>
    </source>
</reference>
<accession>A0A7W8LPG8</accession>
<dbReference type="GO" id="GO:0043709">
    <property type="term" value="P:cell adhesion involved in single-species biofilm formation"/>
    <property type="evidence" value="ECO:0007669"/>
    <property type="project" value="TreeGrafter"/>
</dbReference>
<organism evidence="4 5">
    <name type="scientific">Deinococcus budaensis</name>
    <dbReference type="NCBI Taxonomy" id="1665626"/>
    <lineage>
        <taxon>Bacteria</taxon>
        <taxon>Thermotogati</taxon>
        <taxon>Deinococcota</taxon>
        <taxon>Deinococci</taxon>
        <taxon>Deinococcales</taxon>
        <taxon>Deinococcaceae</taxon>
        <taxon>Deinococcus</taxon>
    </lineage>
</organism>
<dbReference type="RefSeq" id="WP_184026723.1">
    <property type="nucleotide sequence ID" value="NZ_JACHFN010000003.1"/>
</dbReference>
<dbReference type="NCBIfam" id="TIGR00254">
    <property type="entry name" value="GGDEF"/>
    <property type="match status" value="1"/>
</dbReference>
<protein>
    <submittedName>
        <fullName evidence="4">Diguanylate cyclase (GGDEF)-like protein</fullName>
    </submittedName>
</protein>
<dbReference type="Gene3D" id="3.30.70.270">
    <property type="match status" value="1"/>
</dbReference>
<keyword evidence="2" id="KW-1133">Transmembrane helix</keyword>
<dbReference type="AlphaFoldDB" id="A0A7W8LPG8"/>
<dbReference type="InterPro" id="IPR043128">
    <property type="entry name" value="Rev_trsase/Diguanyl_cyclase"/>
</dbReference>
<dbReference type="PROSITE" id="PS50887">
    <property type="entry name" value="GGDEF"/>
    <property type="match status" value="1"/>
</dbReference>
<dbReference type="InterPro" id="IPR029787">
    <property type="entry name" value="Nucleotide_cyclase"/>
</dbReference>
<dbReference type="SMART" id="SM00267">
    <property type="entry name" value="GGDEF"/>
    <property type="match status" value="1"/>
</dbReference>
<evidence type="ECO:0000313" key="5">
    <source>
        <dbReference type="Proteomes" id="UP000525389"/>
    </source>
</evidence>
<feature type="transmembrane region" description="Helical" evidence="2">
    <location>
        <begin position="74"/>
        <end position="91"/>
    </location>
</feature>
<feature type="transmembrane region" description="Helical" evidence="2">
    <location>
        <begin position="134"/>
        <end position="155"/>
    </location>
</feature>
<keyword evidence="2" id="KW-0472">Membrane</keyword>
<feature type="transmembrane region" description="Helical" evidence="2">
    <location>
        <begin position="162"/>
        <end position="184"/>
    </location>
</feature>
<dbReference type="Pfam" id="PF00990">
    <property type="entry name" value="GGDEF"/>
    <property type="match status" value="1"/>
</dbReference>
<evidence type="ECO:0000259" key="3">
    <source>
        <dbReference type="PROSITE" id="PS50887"/>
    </source>
</evidence>
<dbReference type="PANTHER" id="PTHR45138:SF9">
    <property type="entry name" value="DIGUANYLATE CYCLASE DGCM-RELATED"/>
    <property type="match status" value="1"/>
</dbReference>
<feature type="transmembrane region" description="Helical" evidence="2">
    <location>
        <begin position="196"/>
        <end position="219"/>
    </location>
</feature>